<accession>A0AAQ4CMH0</accession>
<dbReference type="GeneID" id="68864726"/>
<gene>
    <name evidence="1" type="ORF">SACC_00180</name>
</gene>
<sequence>MGLIEDLQRRIIIPEVKITKYSNGTFWIFIPERFKELIPKVAIAKLYIVNDKEEYLEVGEVHIVKANNKNKAVRLPKRLAYKWEELYSKKIQLILVLEKSF</sequence>
<dbReference type="AlphaFoldDB" id="A0AAQ4CMH0"/>
<dbReference type="KEGG" id="scas:SACC_00180"/>
<evidence type="ECO:0000313" key="2">
    <source>
        <dbReference type="Proteomes" id="UP001319921"/>
    </source>
</evidence>
<name>A0AAQ4CMH0_9CREN</name>
<protein>
    <recommendedName>
        <fullName evidence="3">DUF1905 domain-containing protein</fullName>
    </recommendedName>
</protein>
<dbReference type="RefSeq" id="WP_229571042.1">
    <property type="nucleotide sequence ID" value="NZ_AP025226.1"/>
</dbReference>
<proteinExistence type="predicted"/>
<dbReference type="EMBL" id="AP025226">
    <property type="protein sequence ID" value="BDB97001.1"/>
    <property type="molecule type" value="Genomic_DNA"/>
</dbReference>
<dbReference type="Proteomes" id="UP001319921">
    <property type="component" value="Chromosome"/>
</dbReference>
<evidence type="ECO:0008006" key="3">
    <source>
        <dbReference type="Google" id="ProtNLM"/>
    </source>
</evidence>
<keyword evidence="2" id="KW-1185">Reference proteome</keyword>
<reference evidence="1 2" key="1">
    <citation type="journal article" date="2022" name="Microbiol. Resour. Announc.">
        <title>Complete Genome Sequence of the Hyperthermophilic and Acidophilic Archaeon Saccharolobus caldissimus Strain HS-3T.</title>
        <authorList>
            <person name="Sakai H.D."/>
            <person name="Kurosawa N."/>
        </authorList>
    </citation>
    <scope>NUCLEOTIDE SEQUENCE [LARGE SCALE GENOMIC DNA]</scope>
    <source>
        <strain evidence="1 2">JCM32116</strain>
    </source>
</reference>
<organism evidence="1 2">
    <name type="scientific">Saccharolobus caldissimus</name>
    <dbReference type="NCBI Taxonomy" id="1702097"/>
    <lineage>
        <taxon>Archaea</taxon>
        <taxon>Thermoproteota</taxon>
        <taxon>Thermoprotei</taxon>
        <taxon>Sulfolobales</taxon>
        <taxon>Sulfolobaceae</taxon>
        <taxon>Saccharolobus</taxon>
    </lineage>
</organism>
<evidence type="ECO:0000313" key="1">
    <source>
        <dbReference type="EMBL" id="BDB97001.1"/>
    </source>
</evidence>